<sequence length="244" mass="26204">MTTMSGEWTRPVLTGRHVRLEPLRTEHSGDLLRAASTDRRSFSLTWVPDSDAAMRHYVSTALADRALGLAVPLIIRRIPPGPAGPAGPSSADGDSGATIVGSTRFLDLGFWRPTAEGALGSTPVEPADTPAASAAESELPSVAEIGYTWLCAAAQRTAINTEAKLLLFEHAFTVWSALRVCLKTDVRNTRSRAAIERVGGRFEGVRRAHMPASDGTIRDTAYYSITAAEWPSVRANLVARLARP</sequence>
<comment type="caution">
    <text evidence="2">The sequence shown here is derived from an EMBL/GenBank/DDBJ whole genome shotgun (WGS) entry which is preliminary data.</text>
</comment>
<dbReference type="SUPFAM" id="SSF55729">
    <property type="entry name" value="Acyl-CoA N-acyltransferases (Nat)"/>
    <property type="match status" value="1"/>
</dbReference>
<accession>A0ABT0K136</accession>
<dbReference type="EMBL" id="JALKFT010000017">
    <property type="protein sequence ID" value="MCK9877450.1"/>
    <property type="molecule type" value="Genomic_DNA"/>
</dbReference>
<dbReference type="PANTHER" id="PTHR43610:SF1">
    <property type="entry name" value="N-ACETYLTRANSFERASE DOMAIN-CONTAINING PROTEIN"/>
    <property type="match status" value="1"/>
</dbReference>
<evidence type="ECO:0000313" key="2">
    <source>
        <dbReference type="EMBL" id="MCK9877450.1"/>
    </source>
</evidence>
<evidence type="ECO:0000259" key="1">
    <source>
        <dbReference type="Pfam" id="PF13302"/>
    </source>
</evidence>
<feature type="domain" description="N-acetyltransferase" evidence="1">
    <location>
        <begin position="18"/>
        <end position="200"/>
    </location>
</feature>
<dbReference type="PANTHER" id="PTHR43610">
    <property type="entry name" value="BLL6696 PROTEIN"/>
    <property type="match status" value="1"/>
</dbReference>
<dbReference type="Gene3D" id="3.40.630.30">
    <property type="match status" value="1"/>
</dbReference>
<dbReference type="RefSeq" id="WP_248825691.1">
    <property type="nucleotide sequence ID" value="NZ_JALKFT010000017.1"/>
</dbReference>
<reference evidence="2 3" key="1">
    <citation type="submission" date="2022-04" db="EMBL/GenBank/DDBJ databases">
        <title>Genome diversity in the genus Frankia.</title>
        <authorList>
            <person name="Carlos-Shanley C."/>
            <person name="Hahn D."/>
        </authorList>
    </citation>
    <scope>NUCLEOTIDE SEQUENCE [LARGE SCALE GENOMIC DNA]</scope>
    <source>
        <strain evidence="2 3">Ag45/Mut15</strain>
    </source>
</reference>
<keyword evidence="3" id="KW-1185">Reference proteome</keyword>
<dbReference type="InterPro" id="IPR000182">
    <property type="entry name" value="GNAT_dom"/>
</dbReference>
<proteinExistence type="predicted"/>
<evidence type="ECO:0000313" key="3">
    <source>
        <dbReference type="Proteomes" id="UP001201873"/>
    </source>
</evidence>
<organism evidence="2 3">
    <name type="scientific">Frankia umida</name>
    <dbReference type="NCBI Taxonomy" id="573489"/>
    <lineage>
        <taxon>Bacteria</taxon>
        <taxon>Bacillati</taxon>
        <taxon>Actinomycetota</taxon>
        <taxon>Actinomycetes</taxon>
        <taxon>Frankiales</taxon>
        <taxon>Frankiaceae</taxon>
        <taxon>Frankia</taxon>
    </lineage>
</organism>
<name>A0ABT0K136_9ACTN</name>
<dbReference type="Proteomes" id="UP001201873">
    <property type="component" value="Unassembled WGS sequence"/>
</dbReference>
<gene>
    <name evidence="2" type="ORF">MXD59_17010</name>
</gene>
<dbReference type="InterPro" id="IPR016181">
    <property type="entry name" value="Acyl_CoA_acyltransferase"/>
</dbReference>
<dbReference type="Pfam" id="PF13302">
    <property type="entry name" value="Acetyltransf_3"/>
    <property type="match status" value="1"/>
</dbReference>
<protein>
    <submittedName>
        <fullName evidence="2">GNAT family N-acetyltransferase</fullName>
    </submittedName>
</protein>